<dbReference type="GO" id="GO:0009252">
    <property type="term" value="P:peptidoglycan biosynthetic process"/>
    <property type="evidence" value="ECO:0007669"/>
    <property type="project" value="TreeGrafter"/>
</dbReference>
<dbReference type="GO" id="GO:0006048">
    <property type="term" value="P:UDP-N-acetylglucosamine biosynthetic process"/>
    <property type="evidence" value="ECO:0007669"/>
    <property type="project" value="TreeGrafter"/>
</dbReference>
<evidence type="ECO:0000256" key="2">
    <source>
        <dbReference type="ARBA" id="ARBA00010231"/>
    </source>
</evidence>
<dbReference type="PANTHER" id="PTHR42946">
    <property type="entry name" value="PHOSPHOHEXOSE MUTASE"/>
    <property type="match status" value="1"/>
</dbReference>
<evidence type="ECO:0000313" key="12">
    <source>
        <dbReference type="EMBL" id="SBT18932.1"/>
    </source>
</evidence>
<comment type="cofactor">
    <cofactor evidence="1">
        <name>Mg(2+)</name>
        <dbReference type="ChEBI" id="CHEBI:18420"/>
    </cofactor>
</comment>
<evidence type="ECO:0000256" key="5">
    <source>
        <dbReference type="ARBA" id="ARBA00022842"/>
    </source>
</evidence>
<dbReference type="PANTHER" id="PTHR42946:SF1">
    <property type="entry name" value="PHOSPHOGLUCOMUTASE (ALPHA-D-GLUCOSE-1,6-BISPHOSPHATE-DEPENDENT)"/>
    <property type="match status" value="1"/>
</dbReference>
<evidence type="ECO:0000259" key="8">
    <source>
        <dbReference type="Pfam" id="PF00408"/>
    </source>
</evidence>
<sequence>MPQNSVAGIIGASSIKFGTSGARGLVSDFSSDVSAAFAIAFVEALKTQNINVERIALGIDRRPSSPDLAASIAGGLQAIGCHVDYYGILPTPALALQSLSEKIPAIMVTGSHIPFDRNGIKFYRPTGEITKLDESLIVSQQALLPAFNPFLPSESDVAQTTYIQRYVAPFPKNALQGLRVGVYEHSSAGRAISKSILNALGADVVSLGKTDVFVPIDTEAVSEEDQLQAKIWAKEHNLDAIFSTDGDGDRPLISDEHGNWLKGDVVGMLCAKYIAADALSVPVSCNSAIETYTQIPVTRTKIGSPYVIEAMANQVSSFKVVAGFEANGGFLCASPFTLNGVPFKELPTRDAVLPLITLLNCTQEKGVTLSQLVDKLPPRFTASDRIQNLPSDLSESLIEVWSFNLETFLETFHLQQSVLNVCTRDGLRVSLDNGQIVHLRPSGNAPELRCYCESYTQSDANLLLSSMLQKLLTCFNSSN</sequence>
<dbReference type="PROSITE" id="PS00710">
    <property type="entry name" value="PGM_PMM"/>
    <property type="match status" value="1"/>
</dbReference>
<proteinExistence type="inferred from homology"/>
<evidence type="ECO:0000256" key="7">
    <source>
        <dbReference type="RuleBase" id="RU004326"/>
    </source>
</evidence>
<dbReference type="Pfam" id="PF02878">
    <property type="entry name" value="PGM_PMM_I"/>
    <property type="match status" value="1"/>
</dbReference>
<dbReference type="EC" id="5.4.2.10" evidence="12"/>
<keyword evidence="3" id="KW-0597">Phosphoprotein</keyword>
<feature type="domain" description="Alpha-D-phosphohexomutase C-terminal" evidence="8">
    <location>
        <begin position="421"/>
        <end position="463"/>
    </location>
</feature>
<evidence type="ECO:0000256" key="6">
    <source>
        <dbReference type="ARBA" id="ARBA00023235"/>
    </source>
</evidence>
<dbReference type="InterPro" id="IPR036900">
    <property type="entry name" value="A-D-PHexomutase_C_sf"/>
</dbReference>
<protein>
    <submittedName>
        <fullName evidence="12">Phosphoglucosamine mutase</fullName>
        <ecNumber evidence="12">5.4.2.10</ecNumber>
    </submittedName>
</protein>
<dbReference type="RefSeq" id="WP_067038130.1">
    <property type="nucleotide sequence ID" value="NZ_FLRA01000023.1"/>
</dbReference>
<dbReference type="Gene3D" id="3.40.120.10">
    <property type="entry name" value="Alpha-D-Glucose-1,6-Bisphosphate, subunit A, domain 3"/>
    <property type="match status" value="3"/>
</dbReference>
<dbReference type="EMBL" id="FLRA01000023">
    <property type="protein sequence ID" value="SBT18932.1"/>
    <property type="molecule type" value="Genomic_DNA"/>
</dbReference>
<dbReference type="GO" id="GO:0005975">
    <property type="term" value="P:carbohydrate metabolic process"/>
    <property type="evidence" value="ECO:0007669"/>
    <property type="project" value="InterPro"/>
</dbReference>
<dbReference type="GO" id="GO:0000287">
    <property type="term" value="F:magnesium ion binding"/>
    <property type="evidence" value="ECO:0007669"/>
    <property type="project" value="InterPro"/>
</dbReference>
<reference evidence="12 15" key="2">
    <citation type="submission" date="2016-06" db="EMBL/GenBank/DDBJ databases">
        <authorList>
            <person name="Kjaerup R.B."/>
            <person name="Dalgaard T.S."/>
            <person name="Juul-Madsen H.R."/>
        </authorList>
    </citation>
    <scope>NUCLEOTIDE SEQUENCE [LARGE SCALE GENOMIC DNA]</scope>
    <source>
        <strain evidence="12 15">CECT 5115</strain>
    </source>
</reference>
<dbReference type="Pfam" id="PF00408">
    <property type="entry name" value="PGM_PMM_IV"/>
    <property type="match status" value="1"/>
</dbReference>
<dbReference type="GO" id="GO:0008966">
    <property type="term" value="F:phosphoglucosamine mutase activity"/>
    <property type="evidence" value="ECO:0007669"/>
    <property type="project" value="UniProtKB-EC"/>
</dbReference>
<dbReference type="InterPro" id="IPR005844">
    <property type="entry name" value="A-D-PHexomutase_a/b/a-I"/>
</dbReference>
<dbReference type="InterPro" id="IPR050060">
    <property type="entry name" value="Phosphoglucosamine_mutase"/>
</dbReference>
<keyword evidence="6 12" id="KW-0413">Isomerase</keyword>
<feature type="domain" description="Alpha-D-phosphohexomutase alpha/beta/alpha" evidence="10">
    <location>
        <begin position="161"/>
        <end position="258"/>
    </location>
</feature>
<keyword evidence="14" id="KW-1185">Reference proteome</keyword>
<dbReference type="AlphaFoldDB" id="A0A1C3JUW8"/>
<name>A0A1C3JUW8_9GAMM</name>
<dbReference type="Proteomes" id="UP000092871">
    <property type="component" value="Unassembled WGS sequence"/>
</dbReference>
<evidence type="ECO:0000256" key="3">
    <source>
        <dbReference type="ARBA" id="ARBA00022553"/>
    </source>
</evidence>
<dbReference type="SUPFAM" id="SSF53738">
    <property type="entry name" value="Phosphoglucomutase, first 3 domains"/>
    <property type="match status" value="3"/>
</dbReference>
<keyword evidence="5 7" id="KW-0460">Magnesium</keyword>
<accession>A0A1C3JUW8</accession>
<keyword evidence="4 7" id="KW-0479">Metal-binding</keyword>
<feature type="domain" description="Alpha-D-phosphohexomutase alpha/beta/alpha" evidence="11">
    <location>
        <begin position="263"/>
        <end position="380"/>
    </location>
</feature>
<evidence type="ECO:0000313" key="14">
    <source>
        <dbReference type="Proteomes" id="UP000092840"/>
    </source>
</evidence>
<dbReference type="OrthoDB" id="9803322at2"/>
<dbReference type="InterPro" id="IPR016066">
    <property type="entry name" value="A-D-PHexomutase_CS"/>
</dbReference>
<dbReference type="CDD" id="cd03088">
    <property type="entry name" value="ManB"/>
    <property type="match status" value="1"/>
</dbReference>
<reference evidence="13 14" key="1">
    <citation type="submission" date="2016-06" db="EMBL/GenBank/DDBJ databases">
        <authorList>
            <person name="Rodrigo-Torres L."/>
            <person name="Arahal D.R."/>
        </authorList>
    </citation>
    <scope>NUCLEOTIDE SEQUENCE [LARGE SCALE GENOMIC DNA]</scope>
    <source>
        <strain evidence="13 14">CECT 5116</strain>
    </source>
</reference>
<dbReference type="InterPro" id="IPR005845">
    <property type="entry name" value="A-D-PHexomutase_a/b/a-II"/>
</dbReference>
<dbReference type="Pfam" id="PF02880">
    <property type="entry name" value="PGM_PMM_III"/>
    <property type="match status" value="1"/>
</dbReference>
<dbReference type="InterPro" id="IPR005843">
    <property type="entry name" value="A-D-PHexomutase_C"/>
</dbReference>
<dbReference type="InterPro" id="IPR016055">
    <property type="entry name" value="A-D-PHexomutase_a/b/a-I/II/III"/>
</dbReference>
<dbReference type="Pfam" id="PF02879">
    <property type="entry name" value="PGM_PMM_II"/>
    <property type="match status" value="1"/>
</dbReference>
<evidence type="ECO:0000256" key="4">
    <source>
        <dbReference type="ARBA" id="ARBA00022723"/>
    </source>
</evidence>
<dbReference type="GO" id="GO:0005829">
    <property type="term" value="C:cytosol"/>
    <property type="evidence" value="ECO:0007669"/>
    <property type="project" value="TreeGrafter"/>
</dbReference>
<gene>
    <name evidence="12" type="primary">glmM_2</name>
    <name evidence="12" type="ORF">MGA5115_03093</name>
    <name evidence="13" type="ORF">MGA5116_02497</name>
</gene>
<dbReference type="EMBL" id="FLRB01000013">
    <property type="protein sequence ID" value="SBT21887.1"/>
    <property type="molecule type" value="Genomic_DNA"/>
</dbReference>
<evidence type="ECO:0000259" key="11">
    <source>
        <dbReference type="Pfam" id="PF02880"/>
    </source>
</evidence>
<evidence type="ECO:0000259" key="9">
    <source>
        <dbReference type="Pfam" id="PF02878"/>
    </source>
</evidence>
<dbReference type="SUPFAM" id="SSF55957">
    <property type="entry name" value="Phosphoglucomutase, C-terminal domain"/>
    <property type="match status" value="1"/>
</dbReference>
<evidence type="ECO:0000256" key="1">
    <source>
        <dbReference type="ARBA" id="ARBA00001946"/>
    </source>
</evidence>
<evidence type="ECO:0000313" key="15">
    <source>
        <dbReference type="Proteomes" id="UP000092871"/>
    </source>
</evidence>
<dbReference type="Proteomes" id="UP000092840">
    <property type="component" value="Unassembled WGS sequence"/>
</dbReference>
<comment type="similarity">
    <text evidence="2 7">Belongs to the phosphohexose mutase family.</text>
</comment>
<feature type="domain" description="Alpha-D-phosphohexomutase alpha/beta/alpha" evidence="9">
    <location>
        <begin position="15"/>
        <end position="130"/>
    </location>
</feature>
<evidence type="ECO:0000313" key="13">
    <source>
        <dbReference type="EMBL" id="SBT21887.1"/>
    </source>
</evidence>
<organism evidence="12 15">
    <name type="scientific">Marinomonas gallaica</name>
    <dbReference type="NCBI Taxonomy" id="1806667"/>
    <lineage>
        <taxon>Bacteria</taxon>
        <taxon>Pseudomonadati</taxon>
        <taxon>Pseudomonadota</taxon>
        <taxon>Gammaproteobacteria</taxon>
        <taxon>Oceanospirillales</taxon>
        <taxon>Oceanospirillaceae</taxon>
        <taxon>Marinomonas</taxon>
    </lineage>
</organism>
<dbReference type="InterPro" id="IPR005846">
    <property type="entry name" value="A-D-PHexomutase_a/b/a-III"/>
</dbReference>
<evidence type="ECO:0000259" key="10">
    <source>
        <dbReference type="Pfam" id="PF02879"/>
    </source>
</evidence>
<dbReference type="GO" id="GO:0004615">
    <property type="term" value="F:phosphomannomutase activity"/>
    <property type="evidence" value="ECO:0007669"/>
    <property type="project" value="TreeGrafter"/>
</dbReference>
<dbReference type="Gene3D" id="3.30.310.50">
    <property type="entry name" value="Alpha-D-phosphohexomutase, C-terminal domain"/>
    <property type="match status" value="1"/>
</dbReference>